<feature type="coiled-coil region" evidence="1">
    <location>
        <begin position="522"/>
        <end position="570"/>
    </location>
</feature>
<evidence type="ECO:0000313" key="4">
    <source>
        <dbReference type="Proteomes" id="UP001147695"/>
    </source>
</evidence>
<feature type="compositionally biased region" description="Basic and acidic residues" evidence="2">
    <location>
        <begin position="471"/>
        <end position="483"/>
    </location>
</feature>
<sequence length="573" mass="60887">MANSASDGFPDDFEDTLMQMLEDDSENASNMGVSDAFLQEFSEGPLIDSGCFTLNKSQSEGIDAPVDPASPNAAVNQQLATVAESVPQDATTQLPVNAVDPIGADPINSLPIVAHDPDCHIIEPPVASIENAPMATNSAVSPAGPQFNAAHGTQLVNTPAGSPVNFPVAMNGTTAPMGQVNVPYGLQYINVPTRSPENAPAGMNYAAAPMGPQYTMPYGAQPMGTPDGSPQNVQMVMNYGAPPMGYQYILPYGAQPIGTVDGSPQNVPAVMNFSPTANGAQYFMPHGAQPMSAPGGSPQSLPMAINYGAQPMNAPDGSPQSLPMATNYGAQPMNAPDGSPQSLPMATNYGTAPMGYQANAPRNVQQMVTPNSSPQKTSVALTLPLTPASKKKTGTTVTKATGRTRANGTRVAASIVSNHEVLNNVHLPVAIATPQEYAKHVSPFSPVEPSGPESRKRSLRSTPTAAQSKKRVQELTNERSHYQRELRRATDIDPETGKTLLETSREENGTLRRVNTTQSNVNKKLKKDLASEREKFVELAKQYNEVLLNLRFAEQDNMELKAQLDKIQLDAIL</sequence>
<comment type="caution">
    <text evidence="3">The sequence shown here is derived from an EMBL/GenBank/DDBJ whole genome shotgun (WGS) entry which is preliminary data.</text>
</comment>
<accession>A0A9W9R4D2</accession>
<proteinExistence type="predicted"/>
<gene>
    <name evidence="3" type="ORF">N7452_001669</name>
</gene>
<protein>
    <submittedName>
        <fullName evidence="3">Uncharacterized protein</fullName>
    </submittedName>
</protein>
<reference evidence="3" key="2">
    <citation type="journal article" date="2023" name="IMA Fungus">
        <title>Comparative genomic study of the Penicillium genus elucidates a diverse pangenome and 15 lateral gene transfer events.</title>
        <authorList>
            <person name="Petersen C."/>
            <person name="Sorensen T."/>
            <person name="Nielsen M.R."/>
            <person name="Sondergaard T.E."/>
            <person name="Sorensen J.L."/>
            <person name="Fitzpatrick D.A."/>
            <person name="Frisvad J.C."/>
            <person name="Nielsen K.L."/>
        </authorList>
    </citation>
    <scope>NUCLEOTIDE SEQUENCE</scope>
    <source>
        <strain evidence="3">IBT 35673</strain>
    </source>
</reference>
<dbReference type="EMBL" id="JAPZBQ010000001">
    <property type="protein sequence ID" value="KAJ5352695.1"/>
    <property type="molecule type" value="Genomic_DNA"/>
</dbReference>
<organism evidence="3 4">
    <name type="scientific">Penicillium brevicompactum</name>
    <dbReference type="NCBI Taxonomy" id="5074"/>
    <lineage>
        <taxon>Eukaryota</taxon>
        <taxon>Fungi</taxon>
        <taxon>Dikarya</taxon>
        <taxon>Ascomycota</taxon>
        <taxon>Pezizomycotina</taxon>
        <taxon>Eurotiomycetes</taxon>
        <taxon>Eurotiomycetidae</taxon>
        <taxon>Eurotiales</taxon>
        <taxon>Aspergillaceae</taxon>
        <taxon>Penicillium</taxon>
    </lineage>
</organism>
<reference evidence="3" key="1">
    <citation type="submission" date="2022-12" db="EMBL/GenBank/DDBJ databases">
        <authorList>
            <person name="Petersen C."/>
        </authorList>
    </citation>
    <scope>NUCLEOTIDE SEQUENCE</scope>
    <source>
        <strain evidence="3">IBT 35673</strain>
    </source>
</reference>
<evidence type="ECO:0000313" key="3">
    <source>
        <dbReference type="EMBL" id="KAJ5352695.1"/>
    </source>
</evidence>
<keyword evidence="1" id="KW-0175">Coiled coil</keyword>
<feature type="region of interest" description="Disordered" evidence="2">
    <location>
        <begin position="441"/>
        <end position="483"/>
    </location>
</feature>
<dbReference type="AlphaFoldDB" id="A0A9W9R4D2"/>
<name>A0A9W9R4D2_PENBR</name>
<evidence type="ECO:0000256" key="1">
    <source>
        <dbReference type="SAM" id="Coils"/>
    </source>
</evidence>
<dbReference type="Proteomes" id="UP001147695">
    <property type="component" value="Unassembled WGS sequence"/>
</dbReference>
<evidence type="ECO:0000256" key="2">
    <source>
        <dbReference type="SAM" id="MobiDB-lite"/>
    </source>
</evidence>